<reference evidence="2 3" key="1">
    <citation type="submission" date="2019-07" db="EMBL/GenBank/DDBJ databases">
        <title>Finished genome of Venturia effusa.</title>
        <authorList>
            <person name="Young C.A."/>
            <person name="Cox M.P."/>
            <person name="Ganley A.R.D."/>
            <person name="David W.J."/>
        </authorList>
    </citation>
    <scope>NUCLEOTIDE SEQUENCE [LARGE SCALE GENOMIC DNA]</scope>
    <source>
        <strain evidence="3">albino</strain>
    </source>
</reference>
<dbReference type="InterPro" id="IPR021054">
    <property type="entry name" value="Cell_wall_mannoprotein_1"/>
</dbReference>
<dbReference type="AlphaFoldDB" id="A0A517LKK9"/>
<accession>A0A517LKK9</accession>
<dbReference type="Proteomes" id="UP000316270">
    <property type="component" value="Chromosome 14"/>
</dbReference>
<sequence>MLVCSSVAAPIEKRQKLTDHAIVAGVLNGMTQGIRRTHSDIDIWRGDQKGANLVVDDSEYLYRDMLEGTRIVGRTNSVSTWDTASMLAPANGLKAALEAMMDALVRKKRQIERMNYTPVVRSQLLKIRDSADALAKTCFSKLPAAAVLVARPVGNLITAKIDKGINSFPMSNQGSGSWWPSSQGNQPASTVSGPSPYRNDPLPPPQPQRQGNTGQGRPQDQAFGPTPQWGSNGWGQPQNQGFGPPPTQNPGWGRG</sequence>
<evidence type="ECO:0000256" key="1">
    <source>
        <dbReference type="SAM" id="MobiDB-lite"/>
    </source>
</evidence>
<dbReference type="Pfam" id="PF12296">
    <property type="entry name" value="HsbA"/>
    <property type="match status" value="1"/>
</dbReference>
<organism evidence="2 3">
    <name type="scientific">Venturia effusa</name>
    <dbReference type="NCBI Taxonomy" id="50376"/>
    <lineage>
        <taxon>Eukaryota</taxon>
        <taxon>Fungi</taxon>
        <taxon>Dikarya</taxon>
        <taxon>Ascomycota</taxon>
        <taxon>Pezizomycotina</taxon>
        <taxon>Dothideomycetes</taxon>
        <taxon>Pleosporomycetidae</taxon>
        <taxon>Venturiales</taxon>
        <taxon>Venturiaceae</taxon>
        <taxon>Venturia</taxon>
    </lineage>
</organism>
<protein>
    <submittedName>
        <fullName evidence="2">Uncharacterized protein</fullName>
    </submittedName>
</protein>
<dbReference type="PANTHER" id="PTHR38123">
    <property type="entry name" value="CELL WALL SERINE-THREONINE-RICH GALACTOMANNOPROTEIN MP1 (AFU_ORTHOLOGUE AFUA_4G03240)"/>
    <property type="match status" value="1"/>
</dbReference>
<dbReference type="STRING" id="50376.A0A517LKK9"/>
<feature type="compositionally biased region" description="Polar residues" evidence="1">
    <location>
        <begin position="208"/>
        <end position="218"/>
    </location>
</feature>
<evidence type="ECO:0000313" key="2">
    <source>
        <dbReference type="EMBL" id="QDS76174.1"/>
    </source>
</evidence>
<dbReference type="PANTHER" id="PTHR38123:SF6">
    <property type="entry name" value="CELL WALL SERINE-THREONINE-RICH GALACTOMANNOPROTEIN MP1 (AFU_ORTHOLOGUE AFUA_4G03240)"/>
    <property type="match status" value="1"/>
</dbReference>
<dbReference type="Gene3D" id="1.20.1280.140">
    <property type="match status" value="1"/>
</dbReference>
<keyword evidence="3" id="KW-1185">Reference proteome</keyword>
<dbReference type="OrthoDB" id="2422134at2759"/>
<dbReference type="GO" id="GO:0005576">
    <property type="term" value="C:extracellular region"/>
    <property type="evidence" value="ECO:0007669"/>
    <property type="project" value="TreeGrafter"/>
</dbReference>
<proteinExistence type="predicted"/>
<name>A0A517LKK9_9PEZI</name>
<gene>
    <name evidence="2" type="ORF">FKW77_007932</name>
</gene>
<feature type="compositionally biased region" description="Low complexity" evidence="1">
    <location>
        <begin position="173"/>
        <end position="186"/>
    </location>
</feature>
<dbReference type="EMBL" id="CP042198">
    <property type="protein sequence ID" value="QDS76174.1"/>
    <property type="molecule type" value="Genomic_DNA"/>
</dbReference>
<feature type="region of interest" description="Disordered" evidence="1">
    <location>
        <begin position="173"/>
        <end position="255"/>
    </location>
</feature>
<evidence type="ECO:0000313" key="3">
    <source>
        <dbReference type="Proteomes" id="UP000316270"/>
    </source>
</evidence>